<evidence type="ECO:0000256" key="1">
    <source>
        <dbReference type="SAM" id="MobiDB-lite"/>
    </source>
</evidence>
<dbReference type="EMBL" id="FNLC01000005">
    <property type="protein sequence ID" value="SDR38789.1"/>
    <property type="molecule type" value="Genomic_DNA"/>
</dbReference>
<keyword evidence="3" id="KW-1185">Reference proteome</keyword>
<sequence length="141" mass="16266">MEPTQDRDRESDERKWTHKRAFEQQDSRLEPAIEPTSDRISLYIFESGSEELLDAVYDADGLALPAVGDRLSITRASADGDLETDTISYREQDESRTYVVERRDLTYLYVDYDVDGLDQERDLVSELRVWVTAVDGEDHAE</sequence>
<protein>
    <submittedName>
        <fullName evidence="2">Uncharacterized protein</fullName>
    </submittedName>
</protein>
<dbReference type="AlphaFoldDB" id="A0A1H1IMJ1"/>
<dbReference type="Proteomes" id="UP000198848">
    <property type="component" value="Unassembled WGS sequence"/>
</dbReference>
<proteinExistence type="predicted"/>
<feature type="region of interest" description="Disordered" evidence="1">
    <location>
        <begin position="1"/>
        <end position="21"/>
    </location>
</feature>
<name>A0A1H1IMJ1_NATTX</name>
<dbReference type="STRING" id="1095778.SAMN04489842_3623"/>
<gene>
    <name evidence="2" type="ORF">SAMN04489842_3623</name>
</gene>
<organism evidence="2 3">
    <name type="scientific">Natronobacterium texcoconense</name>
    <dbReference type="NCBI Taxonomy" id="1095778"/>
    <lineage>
        <taxon>Archaea</taxon>
        <taxon>Methanobacteriati</taxon>
        <taxon>Methanobacteriota</taxon>
        <taxon>Stenosarchaea group</taxon>
        <taxon>Halobacteria</taxon>
        <taxon>Halobacteriales</taxon>
        <taxon>Natrialbaceae</taxon>
        <taxon>Natronobacterium</taxon>
    </lineage>
</organism>
<reference evidence="3" key="1">
    <citation type="submission" date="2016-10" db="EMBL/GenBank/DDBJ databases">
        <authorList>
            <person name="Varghese N."/>
            <person name="Submissions S."/>
        </authorList>
    </citation>
    <scope>NUCLEOTIDE SEQUENCE [LARGE SCALE GENOMIC DNA]</scope>
    <source>
        <strain evidence="3">DSM 24767</strain>
    </source>
</reference>
<accession>A0A1H1IMJ1</accession>
<evidence type="ECO:0000313" key="3">
    <source>
        <dbReference type="Proteomes" id="UP000198848"/>
    </source>
</evidence>
<evidence type="ECO:0000313" key="2">
    <source>
        <dbReference type="EMBL" id="SDR38789.1"/>
    </source>
</evidence>
<dbReference type="RefSeq" id="WP_244510275.1">
    <property type="nucleotide sequence ID" value="NZ_FNLC01000005.1"/>
</dbReference>